<dbReference type="EMBL" id="CAEZXH010000036">
    <property type="protein sequence ID" value="CAB4683575.1"/>
    <property type="molecule type" value="Genomic_DNA"/>
</dbReference>
<sequence length="126" mass="13536">MTKPGTNDLFGSLKAYATRVLGDEINPEKSAAAMSGWLKESSEALRDKVEKEVERTVKRLGLAKQSEVTELRKELAAIRREVSGKGVKVAAKKAPAKKVAKKVAKKAAAKKVAKKSTTKKSSKAGK</sequence>
<proteinExistence type="predicted"/>
<dbReference type="EMBL" id="CAFBLI010000030">
    <property type="protein sequence ID" value="CAB4863657.1"/>
    <property type="molecule type" value="Genomic_DNA"/>
</dbReference>
<evidence type="ECO:0000313" key="4">
    <source>
        <dbReference type="EMBL" id="CAB4863657.1"/>
    </source>
</evidence>
<organism evidence="3">
    <name type="scientific">freshwater metagenome</name>
    <dbReference type="NCBI Taxonomy" id="449393"/>
    <lineage>
        <taxon>unclassified sequences</taxon>
        <taxon>metagenomes</taxon>
        <taxon>ecological metagenomes</taxon>
    </lineage>
</organism>
<evidence type="ECO:0000256" key="1">
    <source>
        <dbReference type="SAM" id="MobiDB-lite"/>
    </source>
</evidence>
<feature type="region of interest" description="Disordered" evidence="1">
    <location>
        <begin position="100"/>
        <end position="126"/>
    </location>
</feature>
<evidence type="ECO:0000313" key="3">
    <source>
        <dbReference type="EMBL" id="CAB4683575.1"/>
    </source>
</evidence>
<accession>A0A6J6NG06</accession>
<reference evidence="3" key="1">
    <citation type="submission" date="2020-05" db="EMBL/GenBank/DDBJ databases">
        <authorList>
            <person name="Chiriac C."/>
            <person name="Salcher M."/>
            <person name="Ghai R."/>
            <person name="Kavagutti S V."/>
        </authorList>
    </citation>
    <scope>NUCLEOTIDE SEQUENCE</scope>
</reference>
<dbReference type="EMBL" id="CAEZUJ010000002">
    <property type="protein sequence ID" value="CAB4589957.1"/>
    <property type="molecule type" value="Genomic_DNA"/>
</dbReference>
<dbReference type="AlphaFoldDB" id="A0A6J6NG06"/>
<protein>
    <submittedName>
        <fullName evidence="3">Unannotated protein</fullName>
    </submittedName>
</protein>
<evidence type="ECO:0000313" key="2">
    <source>
        <dbReference type="EMBL" id="CAB4589957.1"/>
    </source>
</evidence>
<gene>
    <name evidence="2" type="ORF">UFOPK1811_00103</name>
    <name evidence="3" type="ORF">UFOPK2360_00727</name>
    <name evidence="4" type="ORF">UFOPK3306_00560</name>
</gene>
<name>A0A6J6NG06_9ZZZZ</name>